<feature type="compositionally biased region" description="Basic residues" evidence="1">
    <location>
        <begin position="311"/>
        <end position="321"/>
    </location>
</feature>
<feature type="region of interest" description="Disordered" evidence="1">
    <location>
        <begin position="311"/>
        <end position="332"/>
    </location>
</feature>
<sequence>MSANGGSACKNISLTLYPDLRAAAVSAGQQGKLFSLVHGVVCAGNDNLIPGLPGLLHFVLQVQHHLAVTEKPTPSTVVKFCRASARPPVSWFSCSLTSSEHDALPPPTTETSAHASLDGGTEERERERRGSSDGTGTSFTALSEEKGSVLEAFDGRVSDGQRDDAAGRQRAQQPGEPPAVVARLVRVVALGEQHLRRVLVHDAQVDASAEVALEGVVARGQAGRRDVSGEQRPGDSLGAVELQSPARRDSDELAAHAGHPRVRLVVRAAHQGDGGARAVATFGGADVKRSPVFYQDVKGGSPRRRGAVRLHGRRRRSFGGRRRADWSHPPGDVTRRPLVAAVARSHENREAARAIARRHGTELLNNTKQMLWGTLGVGETVADSSACTLEDDTGRATNSRPRVPQNNSTDSEVTTLSGMEFDPEVTPSTPIKKLQRWRYWLEEPRHRAVCPRRVATEKDT</sequence>
<organism evidence="2 3">
    <name type="scientific">Liparis tanakae</name>
    <name type="common">Tanaka's snailfish</name>
    <dbReference type="NCBI Taxonomy" id="230148"/>
    <lineage>
        <taxon>Eukaryota</taxon>
        <taxon>Metazoa</taxon>
        <taxon>Chordata</taxon>
        <taxon>Craniata</taxon>
        <taxon>Vertebrata</taxon>
        <taxon>Euteleostomi</taxon>
        <taxon>Actinopterygii</taxon>
        <taxon>Neopterygii</taxon>
        <taxon>Teleostei</taxon>
        <taxon>Neoteleostei</taxon>
        <taxon>Acanthomorphata</taxon>
        <taxon>Eupercaria</taxon>
        <taxon>Perciformes</taxon>
        <taxon>Cottioidei</taxon>
        <taxon>Cottales</taxon>
        <taxon>Liparidae</taxon>
        <taxon>Liparis</taxon>
    </lineage>
</organism>
<comment type="caution">
    <text evidence="2">The sequence shown here is derived from an EMBL/GenBank/DDBJ whole genome shotgun (WGS) entry which is preliminary data.</text>
</comment>
<feature type="region of interest" description="Disordered" evidence="1">
    <location>
        <begin position="97"/>
        <end position="177"/>
    </location>
</feature>
<protein>
    <submittedName>
        <fullName evidence="2">Uncharacterized protein</fullName>
    </submittedName>
</protein>
<feature type="compositionally biased region" description="Basic and acidic residues" evidence="1">
    <location>
        <begin position="223"/>
        <end position="233"/>
    </location>
</feature>
<gene>
    <name evidence="2" type="ORF">EYF80_039819</name>
</gene>
<keyword evidence="3" id="KW-1185">Reference proteome</keyword>
<evidence type="ECO:0000313" key="2">
    <source>
        <dbReference type="EMBL" id="TNN50011.1"/>
    </source>
</evidence>
<evidence type="ECO:0000256" key="1">
    <source>
        <dbReference type="SAM" id="MobiDB-lite"/>
    </source>
</evidence>
<feature type="compositionally biased region" description="Basic and acidic residues" evidence="1">
    <location>
        <begin position="143"/>
        <end position="167"/>
    </location>
</feature>
<name>A0A4Z2G9W1_9TELE</name>
<reference evidence="2 3" key="1">
    <citation type="submission" date="2019-03" db="EMBL/GenBank/DDBJ databases">
        <title>First draft genome of Liparis tanakae, snailfish: a comprehensive survey of snailfish specific genes.</title>
        <authorList>
            <person name="Kim W."/>
            <person name="Song I."/>
            <person name="Jeong J.-H."/>
            <person name="Kim D."/>
            <person name="Kim S."/>
            <person name="Ryu S."/>
            <person name="Song J.Y."/>
            <person name="Lee S.K."/>
        </authorList>
    </citation>
    <scope>NUCLEOTIDE SEQUENCE [LARGE SCALE GENOMIC DNA]</scope>
    <source>
        <tissue evidence="2">Muscle</tissue>
    </source>
</reference>
<accession>A0A4Z2G9W1</accession>
<feature type="compositionally biased region" description="Polar residues" evidence="1">
    <location>
        <begin position="395"/>
        <end position="413"/>
    </location>
</feature>
<dbReference type="Proteomes" id="UP000314294">
    <property type="component" value="Unassembled WGS sequence"/>
</dbReference>
<dbReference type="EMBL" id="SRLO01000634">
    <property type="protein sequence ID" value="TNN50011.1"/>
    <property type="molecule type" value="Genomic_DNA"/>
</dbReference>
<feature type="region of interest" description="Disordered" evidence="1">
    <location>
        <begin position="390"/>
        <end position="413"/>
    </location>
</feature>
<feature type="region of interest" description="Disordered" evidence="1">
    <location>
        <begin position="220"/>
        <end position="240"/>
    </location>
</feature>
<evidence type="ECO:0000313" key="3">
    <source>
        <dbReference type="Proteomes" id="UP000314294"/>
    </source>
</evidence>
<feature type="compositionally biased region" description="Basic and acidic residues" evidence="1">
    <location>
        <begin position="121"/>
        <end position="131"/>
    </location>
</feature>
<proteinExistence type="predicted"/>
<dbReference type="AlphaFoldDB" id="A0A4Z2G9W1"/>